<feature type="region of interest" description="Disordered" evidence="1">
    <location>
        <begin position="315"/>
        <end position="337"/>
    </location>
</feature>
<dbReference type="Proteomes" id="UP000467841">
    <property type="component" value="Unassembled WGS sequence"/>
</dbReference>
<evidence type="ECO:0000313" key="3">
    <source>
        <dbReference type="EMBL" id="CAA7040337.1"/>
    </source>
</evidence>
<feature type="compositionally biased region" description="Acidic residues" evidence="1">
    <location>
        <begin position="315"/>
        <end position="328"/>
    </location>
</feature>
<reference evidence="3" key="1">
    <citation type="submission" date="2020-01" db="EMBL/GenBank/DDBJ databases">
        <authorList>
            <person name="Mishra B."/>
        </authorList>
    </citation>
    <scope>NUCLEOTIDE SEQUENCE [LARGE SCALE GENOMIC DNA]</scope>
</reference>
<feature type="domain" description="ESF1 RRM" evidence="2">
    <location>
        <begin position="357"/>
        <end position="414"/>
    </location>
</feature>
<comment type="caution">
    <text evidence="3">The sequence shown here is derived from an EMBL/GenBank/DDBJ whole genome shotgun (WGS) entry which is preliminary data.</text>
</comment>
<dbReference type="EMBL" id="CACVBM020001228">
    <property type="protein sequence ID" value="CAA7040337.1"/>
    <property type="molecule type" value="Genomic_DNA"/>
</dbReference>
<dbReference type="GO" id="GO:0006364">
    <property type="term" value="P:rRNA processing"/>
    <property type="evidence" value="ECO:0007669"/>
    <property type="project" value="InterPro"/>
</dbReference>
<sequence>MATVREIVEEDDRIWRERESDREVEDRNRPNESEIAIIGTTNNMPRIPIRIQRMIDRMRLGLEFYDPIILDFVDLTDKDLIWDPNSYSDWNEERFQNYFHPKPVTTVTIPPEIPEGTSKLFIMIMDWSRAKDLLLVLNPFLPEHGLILSVAFYPKDPVRKGYHAVAECDSSATASYLLNKSRHGIEAEFERRSNKLLDFKFVPDDMEFKKPPRDVATNETDPDPRSSALVQGVRAMNINQLYSKTKILYRRPVEQLRMLRIQRMRMGLDPFHPNLRKLMEIPNQESSSDSDGGKNQEFCYNRNPISAPRKIEIMDEDSSSEEDEDSSDESINGPEIPEETSKLFITISLSGIGVVPRGYHAVAKCDSSATADYLLNKSRHGIEAEFERRSNKLLDFMFTPDDLEFIQSPCDVATHEPDPLVQGVQRMQINQSSEAKGRDPKQDLLNT</sequence>
<evidence type="ECO:0000259" key="2">
    <source>
        <dbReference type="Pfam" id="PF25121"/>
    </source>
</evidence>
<evidence type="ECO:0000313" key="4">
    <source>
        <dbReference type="Proteomes" id="UP000467841"/>
    </source>
</evidence>
<feature type="domain" description="ESF1 RRM" evidence="2">
    <location>
        <begin position="161"/>
        <end position="217"/>
    </location>
</feature>
<dbReference type="PANTHER" id="PTHR12202:SF0">
    <property type="entry name" value="ESF1 HOMOLOG"/>
    <property type="match status" value="1"/>
</dbReference>
<gene>
    <name evidence="3" type="ORF">MERR_LOCUS27572</name>
</gene>
<dbReference type="InterPro" id="IPR039754">
    <property type="entry name" value="Esf1"/>
</dbReference>
<keyword evidence="4" id="KW-1185">Reference proteome</keyword>
<dbReference type="InterPro" id="IPR056750">
    <property type="entry name" value="RRM_ESF1"/>
</dbReference>
<accession>A0A6D2JH46</accession>
<protein>
    <recommendedName>
        <fullName evidence="2">ESF1 RRM domain-containing protein</fullName>
    </recommendedName>
</protein>
<proteinExistence type="predicted"/>
<dbReference type="AlphaFoldDB" id="A0A6D2JH46"/>
<dbReference type="OrthoDB" id="10588282at2759"/>
<organism evidence="3 4">
    <name type="scientific">Microthlaspi erraticum</name>
    <dbReference type="NCBI Taxonomy" id="1685480"/>
    <lineage>
        <taxon>Eukaryota</taxon>
        <taxon>Viridiplantae</taxon>
        <taxon>Streptophyta</taxon>
        <taxon>Embryophyta</taxon>
        <taxon>Tracheophyta</taxon>
        <taxon>Spermatophyta</taxon>
        <taxon>Magnoliopsida</taxon>
        <taxon>eudicotyledons</taxon>
        <taxon>Gunneridae</taxon>
        <taxon>Pentapetalae</taxon>
        <taxon>rosids</taxon>
        <taxon>malvids</taxon>
        <taxon>Brassicales</taxon>
        <taxon>Brassicaceae</taxon>
        <taxon>Coluteocarpeae</taxon>
        <taxon>Microthlaspi</taxon>
    </lineage>
</organism>
<dbReference type="Pfam" id="PF25121">
    <property type="entry name" value="RRM_ESF1"/>
    <property type="match status" value="2"/>
</dbReference>
<dbReference type="PANTHER" id="PTHR12202">
    <property type="entry name" value="ESF1 HOMOLOG"/>
    <property type="match status" value="1"/>
</dbReference>
<dbReference type="GO" id="GO:0003723">
    <property type="term" value="F:RNA binding"/>
    <property type="evidence" value="ECO:0007669"/>
    <property type="project" value="TreeGrafter"/>
</dbReference>
<evidence type="ECO:0000256" key="1">
    <source>
        <dbReference type="SAM" id="MobiDB-lite"/>
    </source>
</evidence>
<name>A0A6D2JH46_9BRAS</name>